<feature type="repeat" description="ANK" evidence="3">
    <location>
        <begin position="1687"/>
        <end position="1716"/>
    </location>
</feature>
<feature type="repeat" description="ANK" evidence="3">
    <location>
        <begin position="1252"/>
        <end position="1284"/>
    </location>
</feature>
<evidence type="ECO:0000256" key="3">
    <source>
        <dbReference type="PROSITE-ProRule" id="PRU00023"/>
    </source>
</evidence>
<feature type="repeat" description="ANK" evidence="3">
    <location>
        <begin position="583"/>
        <end position="615"/>
    </location>
</feature>
<dbReference type="PRINTS" id="PR01415">
    <property type="entry name" value="ANKYRIN"/>
</dbReference>
<dbReference type="Pfam" id="PF12796">
    <property type="entry name" value="Ank_2"/>
    <property type="match status" value="2"/>
</dbReference>
<evidence type="ECO:0000259" key="5">
    <source>
        <dbReference type="Pfam" id="PF24883"/>
    </source>
</evidence>
<dbReference type="Pfam" id="PF24883">
    <property type="entry name" value="NPHP3_N"/>
    <property type="match status" value="1"/>
</dbReference>
<dbReference type="InterPro" id="IPR002110">
    <property type="entry name" value="Ankyrin_rpt"/>
</dbReference>
<dbReference type="PANTHER" id="PTHR24123:SF33">
    <property type="entry name" value="PROTEIN HOS4"/>
    <property type="match status" value="1"/>
</dbReference>
<organism evidence="6 7">
    <name type="scientific">Conoideocrella luteorostrata</name>
    <dbReference type="NCBI Taxonomy" id="1105319"/>
    <lineage>
        <taxon>Eukaryota</taxon>
        <taxon>Fungi</taxon>
        <taxon>Dikarya</taxon>
        <taxon>Ascomycota</taxon>
        <taxon>Pezizomycotina</taxon>
        <taxon>Sordariomycetes</taxon>
        <taxon>Hypocreomycetidae</taxon>
        <taxon>Hypocreales</taxon>
        <taxon>Clavicipitaceae</taxon>
        <taxon>Conoideocrella</taxon>
    </lineage>
</organism>
<dbReference type="InterPro" id="IPR036770">
    <property type="entry name" value="Ankyrin_rpt-contain_sf"/>
</dbReference>
<dbReference type="SUPFAM" id="SSF48403">
    <property type="entry name" value="Ankyrin repeat"/>
    <property type="match status" value="5"/>
</dbReference>
<feature type="compositionally biased region" description="Basic and acidic residues" evidence="4">
    <location>
        <begin position="1522"/>
        <end position="1533"/>
    </location>
</feature>
<keyword evidence="7" id="KW-1185">Reference proteome</keyword>
<comment type="caution">
    <text evidence="6">The sequence shown here is derived from an EMBL/GenBank/DDBJ whole genome shotgun (WGS) entry which is preliminary data.</text>
</comment>
<dbReference type="PROSITE" id="PS50088">
    <property type="entry name" value="ANK_REPEAT"/>
    <property type="match status" value="7"/>
</dbReference>
<feature type="repeat" description="ANK" evidence="3">
    <location>
        <begin position="617"/>
        <end position="649"/>
    </location>
</feature>
<dbReference type="InterPro" id="IPR027417">
    <property type="entry name" value="P-loop_NTPase"/>
</dbReference>
<evidence type="ECO:0000256" key="1">
    <source>
        <dbReference type="ARBA" id="ARBA00022737"/>
    </source>
</evidence>
<keyword evidence="1" id="KW-0677">Repeat</keyword>
<gene>
    <name evidence="6" type="ORF">QQS21_003320</name>
</gene>
<evidence type="ECO:0000256" key="4">
    <source>
        <dbReference type="SAM" id="MobiDB-lite"/>
    </source>
</evidence>
<feature type="region of interest" description="Disordered" evidence="4">
    <location>
        <begin position="1506"/>
        <end position="1539"/>
    </location>
</feature>
<dbReference type="Proteomes" id="UP001251528">
    <property type="component" value="Unassembled WGS sequence"/>
</dbReference>
<dbReference type="Pfam" id="PF00023">
    <property type="entry name" value="Ank"/>
    <property type="match status" value="2"/>
</dbReference>
<protein>
    <recommendedName>
        <fullName evidence="5">Nephrocystin 3-like N-terminal domain-containing protein</fullName>
    </recommendedName>
</protein>
<evidence type="ECO:0000313" key="6">
    <source>
        <dbReference type="EMBL" id="KAK2606272.1"/>
    </source>
</evidence>
<dbReference type="PANTHER" id="PTHR24123">
    <property type="entry name" value="ANKYRIN REPEAT-CONTAINING"/>
    <property type="match status" value="1"/>
</dbReference>
<feature type="repeat" description="ANK" evidence="3">
    <location>
        <begin position="1191"/>
        <end position="1214"/>
    </location>
</feature>
<name>A0AAJ0FVP1_9HYPO</name>
<sequence length="2128" mass="233626">MGTSEQQASIISDTDSDLVVIDDGQVSNYNPEQMLPKPLEVIQGIRSWLQPTSYDLPSGEYRKHLASHVAGTGSWLTNDQTYKDWLEHSGRGGLLWIQGCPGSGKSVMAAKLVHELAEANPDCPVLFFFFRQIIDANHEPQALLRDWMDQLLDYSPPLQAKLETYVKEGRSIDTMSMEDMWKDLRMAFSSLPKKVFCVADALDEMDHGNDAFLAALGGLGKWRPDKVKVLMTSRLVPKLEVPLRGLPCIRIRLEETKVDIDISTFVRQALGRSVIAKDDWARVMDAVPGRANGIFLYAKLAMDAFLEDGADVNTVLSQLPVDLNVLYTNLLQEHAARSGVSRDIQDLLLQSVTHASRPLRLLELADMIQVHLPAEHDTQGLKAAKDLIRIACGPLLEILPDETVSVVHHSFTEYLKGATRSDADKSHFPVLKAGPAHARLATVCLQYMLSGCLSSVNVVIDDDVYAGSQTFLRRLSQNMKVPHKHPFSKYAVDNWHHHIHQSEAAGYNQQDVTVLVASLLDDTSSRKAWLQLAWQGGRDDAGEVTQLHITGSVTQLHIAGRAGLLAYTRELLKTMEVDQVDATGKTALWWAAEEGHAETVGALLAAGASPEKDDCIHGLKPLHQAAKANHALVVTRLLQAGADALTPKTKEDHWRWCGDAPSDTGHTPLMYACHNGHMEALSAFLPFLNKEGLQRALHWAAEKVQAQAVARIIQQPGVDVNATVCGVTPLYLACACGDLDSVRALILAGADTAICSLDAGPEFGGMRSLVHSEREVLSQACLHALVGFGLRARYETNRDPEAIREIFSLLVDSGVDIHQRNGHGQTALHGVTTSPVLTRLLLDAGADANAKDNYGSTPLHYDPSVDVISILVEEGQADINAVRDDGQTPLLRMLRGMSWSSILAFLEYGPDCSATDNNGDGALHMLLGRYNASGDVAKALLKRNANPSLRNKKGLTPLLLLRAGCSTEDNMLDVFDALINAGADPNEVDRQGRTLLFYMISGEFASSSSQFTVEGVIKSIKSLMERGAIASCRDNRGRTLLHEAIAFIDYTTLSSSRVLESLADLGMDLNALDHSGNSLLHELAKRDGYHDYPDGREYVPLYGKLLDLGLDIEQRNYKGQTALHVLCSANVDDEYHRRPLTAIDYVMSMMKTVDVADNEGITPLHMACTLGQVYPKKLLNAGADATRQTHEGLSALHLAARYRQSNVVGMLLEHLRARQRQIAADGGDANQETAWLTKHVNATPTTATLSYGDYTPLHFACQSGTPETVGILLEAGADLKMPGLLEACRKFTGEEKRWTINQKPDMLALKLSDTCRGLPGRTYSGGPAGLPFSVETRMEEIVDMLLERGARPAKRVDGFYYRLDGDTWDAEHFNYANTCAQQRLDKYRPEEEENYRVHSPSFSQLMHENMARTADDIIRGLTERDDAVLGKGCPNVDIFVRLLVSRMYHSIPLLQEMGTDFLVKSKRYGMSNLALLAYHGFASLVEKIGCMEANARFADGEWHAYGDSSRPGLWQATTKKGNNHDDRQNKQGGDDGSDDDFPLLLRAVQRVQPNLDVVKVLVEKLGVNPNQVTPTGEIPAHETDTSALLHVAEGHSWWHAHQAVPYLIQQGADMEITNYRGQTPLQVALAASKTGGIFSKEASRVLVHAGANVNAVDSEGMSCLAHATHDIDLMHLLLDNGSRVTPTCLLTAIDSNKVEIVRVLLSRGADANMRPDKNDIEGKPKNMRLWPGENDVESWDLFALYHAAHTHETEARREIIRLLLQHGADPMAKYLRRVRWTEEGETGNDAAECDVDDDGESSAYILAPTPTSPTIAVPRNYQECTIMHSLLREDRATAMEEFLRLPRLDVNCKDADGQTVLLAACASRDGLDHPVHPVHCSDGPATTVFRRLLALGADIKARDNAGRNALHYLSLRSCRGNYRSAESPVSLQYILGHAPALMHQVDIGGCTPLHFAMLASARRDTTTRPAMALLDAGANASAVTNTGETALHILAPALGREDGTRLFKLLVEKHCLDVNARNKRGETPVFAWCKSTVGDNRRYPYGESEGDYLEGVTGVLKELGADFCARDGEGRSLLHVLAGGRAERFQFLMDLGVDAMLEDNGHQTAIDVAAARGNKDVLRLFEKK</sequence>
<dbReference type="PROSITE" id="PS50297">
    <property type="entry name" value="ANK_REP_REGION"/>
    <property type="match status" value="5"/>
</dbReference>
<proteinExistence type="predicted"/>
<dbReference type="Gene3D" id="3.40.50.300">
    <property type="entry name" value="P-loop containing nucleotide triphosphate hydrolases"/>
    <property type="match status" value="1"/>
</dbReference>
<feature type="repeat" description="ANK" evidence="3">
    <location>
        <begin position="725"/>
        <end position="757"/>
    </location>
</feature>
<keyword evidence="2 3" id="KW-0040">ANK repeat</keyword>
<dbReference type="EMBL" id="JASWJB010000043">
    <property type="protein sequence ID" value="KAK2606272.1"/>
    <property type="molecule type" value="Genomic_DNA"/>
</dbReference>
<evidence type="ECO:0000313" key="7">
    <source>
        <dbReference type="Proteomes" id="UP001251528"/>
    </source>
</evidence>
<evidence type="ECO:0000256" key="2">
    <source>
        <dbReference type="ARBA" id="ARBA00023043"/>
    </source>
</evidence>
<feature type="repeat" description="ANK" evidence="3">
    <location>
        <begin position="1620"/>
        <end position="1658"/>
    </location>
</feature>
<dbReference type="SMART" id="SM00248">
    <property type="entry name" value="ANK"/>
    <property type="match status" value="27"/>
</dbReference>
<dbReference type="InterPro" id="IPR056884">
    <property type="entry name" value="NPHP3-like_N"/>
</dbReference>
<dbReference type="Gene3D" id="1.25.40.20">
    <property type="entry name" value="Ankyrin repeat-containing domain"/>
    <property type="match status" value="9"/>
</dbReference>
<feature type="domain" description="Nephrocystin 3-like N-terminal" evidence="5">
    <location>
        <begin position="71"/>
        <end position="234"/>
    </location>
</feature>
<reference evidence="6" key="1">
    <citation type="submission" date="2023-06" db="EMBL/GenBank/DDBJ databases">
        <title>Conoideocrella luteorostrata (Hypocreales: Clavicipitaceae), a potential biocontrol fungus for elongate hemlock scale in United States Christmas tree production areas.</title>
        <authorList>
            <person name="Barrett H."/>
            <person name="Lovett B."/>
            <person name="Macias A.M."/>
            <person name="Stajich J.E."/>
            <person name="Kasson M.T."/>
        </authorList>
    </citation>
    <scope>NUCLEOTIDE SEQUENCE</scope>
    <source>
        <strain evidence="6">ARSEF 14590</strain>
    </source>
</reference>
<dbReference type="InterPro" id="IPR051165">
    <property type="entry name" value="Multifunctional_ANK_Repeat"/>
</dbReference>
<accession>A0AAJ0FVP1</accession>
<dbReference type="SUPFAM" id="SSF52540">
    <property type="entry name" value="P-loop containing nucleoside triphosphate hydrolases"/>
    <property type="match status" value="1"/>
</dbReference>